<evidence type="ECO:0000313" key="3">
    <source>
        <dbReference type="Proteomes" id="UP000824109"/>
    </source>
</evidence>
<reference evidence="2" key="2">
    <citation type="journal article" date="2021" name="PeerJ">
        <title>Extensive microbial diversity within the chicken gut microbiome revealed by metagenomics and culture.</title>
        <authorList>
            <person name="Gilroy R."/>
            <person name="Ravi A."/>
            <person name="Getino M."/>
            <person name="Pursley I."/>
            <person name="Horton D.L."/>
            <person name="Alikhan N.F."/>
            <person name="Baker D."/>
            <person name="Gharbi K."/>
            <person name="Hall N."/>
            <person name="Watson M."/>
            <person name="Adriaenssens E.M."/>
            <person name="Foster-Nyarko E."/>
            <person name="Jarju S."/>
            <person name="Secka A."/>
            <person name="Antonio M."/>
            <person name="Oren A."/>
            <person name="Chaudhuri R.R."/>
            <person name="La Ragione R."/>
            <person name="Hildebrand F."/>
            <person name="Pallen M.J."/>
        </authorList>
    </citation>
    <scope>NUCLEOTIDE SEQUENCE</scope>
    <source>
        <strain evidence="2">USAMLcec3-3695</strain>
    </source>
</reference>
<dbReference type="Proteomes" id="UP000824109">
    <property type="component" value="Unassembled WGS sequence"/>
</dbReference>
<dbReference type="CDD" id="cd11348">
    <property type="entry name" value="AmyAc_2"/>
    <property type="match status" value="1"/>
</dbReference>
<accession>A0A9D1SEQ0</accession>
<dbReference type="GO" id="GO:0005975">
    <property type="term" value="P:carbohydrate metabolic process"/>
    <property type="evidence" value="ECO:0007669"/>
    <property type="project" value="InterPro"/>
</dbReference>
<gene>
    <name evidence="2" type="ORF">IAA61_03545</name>
</gene>
<evidence type="ECO:0000313" key="2">
    <source>
        <dbReference type="EMBL" id="HIU56873.1"/>
    </source>
</evidence>
<protein>
    <submittedName>
        <fullName evidence="2">Glycosylase</fullName>
    </submittedName>
</protein>
<dbReference type="Pfam" id="PF00128">
    <property type="entry name" value="Alpha-amylase"/>
    <property type="match status" value="1"/>
</dbReference>
<dbReference type="AlphaFoldDB" id="A0A9D1SEQ0"/>
<comment type="caution">
    <text evidence="2">The sequence shown here is derived from an EMBL/GenBank/DDBJ whole genome shotgun (WGS) entry which is preliminary data.</text>
</comment>
<proteinExistence type="predicted"/>
<dbReference type="PANTHER" id="PTHR10357">
    <property type="entry name" value="ALPHA-AMYLASE FAMILY MEMBER"/>
    <property type="match status" value="1"/>
</dbReference>
<evidence type="ECO:0000259" key="1">
    <source>
        <dbReference type="SMART" id="SM00642"/>
    </source>
</evidence>
<sequence length="513" mass="57000">MKEWLKDAIFYEIYPQSFYDTNGDGVGDLNGIIEKLGYIRGLGFNAVWINPCFESPFGDAGYDVANYYKIAPRYGTNEDAKRLFAEAHRLGMRVILDLVPGHTSVECEWFKKSCLAEPNEYSGRYVWTDSIWTGIDGIPGISGTLRGISDRDGSCGVNFFSCQPALNYGFAERTAPWQSAVDSEDALATREAILDVIRFWLGLGCDGFRVDMAGSLVKNDPEQKETIKVWQDILGRVSSEFPEAAFVSEWGEPDKALIAGFDMDFLLHFGPSHYLDLFREKPYFSSAEHGDLSAFFETYMKNYTLTNGRGYICIPSGNHDMTRIKHFLTDDEIKLAYAFIMSMPGVPFIYYGDEIGMDFIEGLTSVEGGYNRTGSRTPMQWDDTPNAGFSSAAPDALYIPQCLRADSPNVKAQSADEGSLLNELKRIIAVRRFLPELLPDAGFKLISAGDASHPLVYIRGGRLLIAINPSDTERSCECDAVIEKTVYKNGGAAYAENGRLTVPPGSVSYVYIK</sequence>
<dbReference type="SUPFAM" id="SSF51445">
    <property type="entry name" value="(Trans)glycosidases"/>
    <property type="match status" value="1"/>
</dbReference>
<dbReference type="EMBL" id="DVNB01000035">
    <property type="protein sequence ID" value="HIU56873.1"/>
    <property type="molecule type" value="Genomic_DNA"/>
</dbReference>
<dbReference type="SMART" id="SM00642">
    <property type="entry name" value="Aamy"/>
    <property type="match status" value="1"/>
</dbReference>
<dbReference type="InterPro" id="IPR017853">
    <property type="entry name" value="GH"/>
</dbReference>
<dbReference type="Gene3D" id="3.20.20.80">
    <property type="entry name" value="Glycosidases"/>
    <property type="match status" value="1"/>
</dbReference>
<dbReference type="InterPro" id="IPR006047">
    <property type="entry name" value="GH13_cat_dom"/>
</dbReference>
<name>A0A9D1SEQ0_9FIRM</name>
<organism evidence="2 3">
    <name type="scientific">Candidatus Ornithomonoglobus merdipullorum</name>
    <dbReference type="NCBI Taxonomy" id="2840895"/>
    <lineage>
        <taxon>Bacteria</taxon>
        <taxon>Bacillati</taxon>
        <taxon>Bacillota</taxon>
        <taxon>Clostridia</taxon>
        <taxon>Candidatus Ornithomonoglobus</taxon>
    </lineage>
</organism>
<feature type="domain" description="Glycosyl hydrolase family 13 catalytic" evidence="1">
    <location>
        <begin position="12"/>
        <end position="376"/>
    </location>
</feature>
<reference evidence="2" key="1">
    <citation type="submission" date="2020-10" db="EMBL/GenBank/DDBJ databases">
        <authorList>
            <person name="Gilroy R."/>
        </authorList>
    </citation>
    <scope>NUCLEOTIDE SEQUENCE</scope>
    <source>
        <strain evidence="2">USAMLcec3-3695</strain>
    </source>
</reference>
<dbReference type="InterPro" id="IPR045857">
    <property type="entry name" value="O16G_dom_2"/>
</dbReference>
<dbReference type="Gene3D" id="3.90.400.10">
    <property type="entry name" value="Oligo-1,6-glucosidase, Domain 2"/>
    <property type="match status" value="1"/>
</dbReference>